<dbReference type="Proteomes" id="UP000029533">
    <property type="component" value="Unassembled WGS sequence"/>
</dbReference>
<gene>
    <name evidence="1" type="ORF">HMPREF2132_04760</name>
</gene>
<evidence type="ECO:0000313" key="2">
    <source>
        <dbReference type="Proteomes" id="UP000029533"/>
    </source>
</evidence>
<protein>
    <submittedName>
        <fullName evidence="1">Uncharacterized protein</fullName>
    </submittedName>
</protein>
<accession>A0AAW3FGY2</accession>
<dbReference type="EMBL" id="JRNJ01000050">
    <property type="protein sequence ID" value="KGF28015.1"/>
    <property type="molecule type" value="Genomic_DNA"/>
</dbReference>
<sequence length="112" mass="12461">MITLINGKGEDFNVESIKTDLFDNVSSAMSHAFRNDLFGGWLCDKYTTADELKSKVDERMKAINRCLKNLQELSKALAVQKAREDVERLAGALSLLPESERESAKARILGQG</sequence>
<dbReference type="RefSeq" id="WP_036869581.1">
    <property type="nucleotide sequence ID" value="NZ_JRNJ01000050.1"/>
</dbReference>
<organism evidence="1 2">
    <name type="scientific">Prevotella histicola JCM 15637 = DNF00424</name>
    <dbReference type="NCBI Taxonomy" id="1236504"/>
    <lineage>
        <taxon>Bacteria</taxon>
        <taxon>Pseudomonadati</taxon>
        <taxon>Bacteroidota</taxon>
        <taxon>Bacteroidia</taxon>
        <taxon>Bacteroidales</taxon>
        <taxon>Prevotellaceae</taxon>
        <taxon>Prevotella</taxon>
    </lineage>
</organism>
<proteinExistence type="predicted"/>
<evidence type="ECO:0000313" key="1">
    <source>
        <dbReference type="EMBL" id="KGF28015.1"/>
    </source>
</evidence>
<reference evidence="1 2" key="1">
    <citation type="submission" date="2014-07" db="EMBL/GenBank/DDBJ databases">
        <authorList>
            <person name="McCorrison J."/>
            <person name="Sanka R."/>
            <person name="Torralba M."/>
            <person name="Gillis M."/>
            <person name="Haft D.H."/>
            <person name="Methe B."/>
            <person name="Sutton G."/>
            <person name="Nelson K.E."/>
        </authorList>
    </citation>
    <scope>NUCLEOTIDE SEQUENCE [LARGE SCALE GENOMIC DNA]</scope>
    <source>
        <strain evidence="1 2">DNF00424</strain>
    </source>
</reference>
<name>A0AAW3FGY2_9BACT</name>
<dbReference type="AlphaFoldDB" id="A0AAW3FGY2"/>
<comment type="caution">
    <text evidence="1">The sequence shown here is derived from an EMBL/GenBank/DDBJ whole genome shotgun (WGS) entry which is preliminary data.</text>
</comment>